<comment type="subcellular location">
    <subcellularLocation>
        <location evidence="1">Nucleus membrane</location>
        <topology evidence="1">Peripheral membrane protein</topology>
        <orientation evidence="1">Cytoplasmic side</orientation>
    </subcellularLocation>
    <subcellularLocation>
        <location evidence="3">Nucleus membrane</location>
        <topology evidence="3">Peripheral membrane protein</topology>
        <orientation evidence="3">Nucleoplasmic side</orientation>
    </subcellularLocation>
    <subcellularLocation>
        <location evidence="2">Nucleus</location>
        <location evidence="2">Nuclear pore complex</location>
    </subcellularLocation>
</comment>
<dbReference type="Pfam" id="PF03177">
    <property type="entry name" value="Nucleoporin_C"/>
    <property type="match status" value="1"/>
</dbReference>
<dbReference type="InterPro" id="IPR004870">
    <property type="entry name" value="Nucleoporin_Nup155"/>
</dbReference>
<evidence type="ECO:0000256" key="13">
    <source>
        <dbReference type="ARBA" id="ARBA00023180"/>
    </source>
</evidence>
<evidence type="ECO:0000256" key="11">
    <source>
        <dbReference type="ARBA" id="ARBA00023136"/>
    </source>
</evidence>
<keyword evidence="14" id="KW-0539">Nucleus</keyword>
<feature type="domain" description="Nucleoporin Nup133/Nup155-like C-terminal" evidence="19">
    <location>
        <begin position="662"/>
        <end position="1370"/>
    </location>
</feature>
<accession>A0A9Q1C7C3</accession>
<reference evidence="21" key="1">
    <citation type="submission" date="2021-10" db="EMBL/GenBank/DDBJ databases">
        <title>Tropical sea cucumber genome reveals ecological adaptation and Cuvierian tubules defense mechanism.</title>
        <authorList>
            <person name="Chen T."/>
        </authorList>
    </citation>
    <scope>NUCLEOTIDE SEQUENCE</scope>
    <source>
        <strain evidence="21">Nanhai2018</strain>
        <tissue evidence="21">Muscle</tissue>
    </source>
</reference>
<evidence type="ECO:0000256" key="16">
    <source>
        <dbReference type="ARBA" id="ARBA00068608"/>
    </source>
</evidence>
<evidence type="ECO:0000313" key="22">
    <source>
        <dbReference type="Proteomes" id="UP001152320"/>
    </source>
</evidence>
<keyword evidence="12" id="KW-1015">Disulfide bond</keyword>
<evidence type="ECO:0000256" key="18">
    <source>
        <dbReference type="ARBA" id="ARBA00078199"/>
    </source>
</evidence>
<comment type="function">
    <text evidence="15">Essential component of nuclear pore complex. Could be essessential for embryogenesis. Nucleoporins may be involved both in binding and translocating proteins during nucleocytoplasmic transport.</text>
</comment>
<evidence type="ECO:0000256" key="12">
    <source>
        <dbReference type="ARBA" id="ARBA00023157"/>
    </source>
</evidence>
<dbReference type="GO" id="GO:0000972">
    <property type="term" value="P:transcription-dependent tethering of RNA polymerase II gene DNA at nuclear periphery"/>
    <property type="evidence" value="ECO:0007669"/>
    <property type="project" value="TreeGrafter"/>
</dbReference>
<dbReference type="Gene3D" id="1.20.58.1780">
    <property type="match status" value="1"/>
</dbReference>
<proteinExistence type="inferred from homology"/>
<dbReference type="PANTHER" id="PTHR10350:SF6">
    <property type="entry name" value="NUCLEAR PORE COMPLEX PROTEIN NUP155"/>
    <property type="match status" value="1"/>
</dbReference>
<evidence type="ECO:0000256" key="14">
    <source>
        <dbReference type="ARBA" id="ARBA00023242"/>
    </source>
</evidence>
<gene>
    <name evidence="21" type="ORF">HOLleu_14289</name>
</gene>
<dbReference type="InterPro" id="IPR042537">
    <property type="entry name" value="Nucleoporin_Nup155_C_2"/>
</dbReference>
<keyword evidence="7" id="KW-0509">mRNA transport</keyword>
<dbReference type="InterPro" id="IPR042533">
    <property type="entry name" value="Nucleoporin_Nup155_C_1"/>
</dbReference>
<dbReference type="FunFam" id="1.25.40.450:FF:000001">
    <property type="entry name" value="Nuclear pore complex protein"/>
    <property type="match status" value="1"/>
</dbReference>
<dbReference type="GO" id="GO:0044611">
    <property type="term" value="C:nuclear pore inner ring"/>
    <property type="evidence" value="ECO:0007669"/>
    <property type="project" value="TreeGrafter"/>
</dbReference>
<evidence type="ECO:0000256" key="2">
    <source>
        <dbReference type="ARBA" id="ARBA00004567"/>
    </source>
</evidence>
<protein>
    <recommendedName>
        <fullName evidence="16">Nuclear pore complex protein Nup155</fullName>
    </recommendedName>
    <alternativeName>
        <fullName evidence="17">155 kDa nucleoporin</fullName>
    </alternativeName>
    <alternativeName>
        <fullName evidence="18">Nucleoporin Nup155</fullName>
    </alternativeName>
</protein>
<evidence type="ECO:0000259" key="20">
    <source>
        <dbReference type="Pfam" id="PF08801"/>
    </source>
</evidence>
<dbReference type="Pfam" id="PF08801">
    <property type="entry name" value="Nucleoporin_N"/>
    <property type="match status" value="1"/>
</dbReference>
<dbReference type="GO" id="GO:0006606">
    <property type="term" value="P:protein import into nucleus"/>
    <property type="evidence" value="ECO:0007669"/>
    <property type="project" value="TreeGrafter"/>
</dbReference>
<dbReference type="Gene3D" id="1.20.120.1880">
    <property type="entry name" value="Nucleoporin, helical C-terminal domain"/>
    <property type="match status" value="1"/>
</dbReference>
<name>A0A9Q1C7C3_HOLLE</name>
<dbReference type="GO" id="GO:0051028">
    <property type="term" value="P:mRNA transport"/>
    <property type="evidence" value="ECO:0007669"/>
    <property type="project" value="UniProtKB-KW"/>
</dbReference>
<evidence type="ECO:0000256" key="3">
    <source>
        <dbReference type="ARBA" id="ARBA00004620"/>
    </source>
</evidence>
<comment type="similarity">
    <text evidence="4">Belongs to the non-repetitive/WGA-negative nucleoporin family.</text>
</comment>
<dbReference type="GO" id="GO:0036228">
    <property type="term" value="P:protein localization to nuclear inner membrane"/>
    <property type="evidence" value="ECO:0007669"/>
    <property type="project" value="TreeGrafter"/>
</dbReference>
<keyword evidence="8" id="KW-0653">Protein transport</keyword>
<evidence type="ECO:0000256" key="15">
    <source>
        <dbReference type="ARBA" id="ARBA00058219"/>
    </source>
</evidence>
<dbReference type="FunFam" id="1.20.120.1880:FF:000001">
    <property type="entry name" value="Nuclear pore complex protein Nup155"/>
    <property type="match status" value="1"/>
</dbReference>
<evidence type="ECO:0000256" key="1">
    <source>
        <dbReference type="ARBA" id="ARBA00004335"/>
    </source>
</evidence>
<dbReference type="OrthoDB" id="338970at2759"/>
<keyword evidence="13" id="KW-0325">Glycoprotein</keyword>
<keyword evidence="22" id="KW-1185">Reference proteome</keyword>
<keyword evidence="10" id="KW-0906">Nuclear pore complex</keyword>
<dbReference type="SUPFAM" id="SSF82171">
    <property type="entry name" value="DPP6 N-terminal domain-like"/>
    <property type="match status" value="1"/>
</dbReference>
<dbReference type="GO" id="GO:0006405">
    <property type="term" value="P:RNA export from nucleus"/>
    <property type="evidence" value="ECO:0007669"/>
    <property type="project" value="TreeGrafter"/>
</dbReference>
<evidence type="ECO:0000256" key="9">
    <source>
        <dbReference type="ARBA" id="ARBA00023010"/>
    </source>
</evidence>
<comment type="caution">
    <text evidence="21">The sequence shown here is derived from an EMBL/GenBank/DDBJ whole genome shotgun (WGS) entry which is preliminary data.</text>
</comment>
<sequence length="1400" mass="157635">MTMVNPSLGMVVEPIPPANQLKIQSAGQRFDFYLTKDKTYPELIHLLGVTSSVQPSVSGTTDLDYPSLAAPSVGLADLPLLTPVKQSPLPPELMEQYAHMQSNCMMGVFPEINRAWLTIDTDIFLWNYDDGSDLAYFDGLSDTIISAGLVIPKPNIFHSHIRFLLCLATPVEIVLLGVSFTRPHEDMDINDFGRSEMHLLPDPLFSIPSDNVHILSIKATNSGRIFMAAKDGCLYELVYQAQDGWFSRKCRKVNHSSRALSFLVPSFLTSSEDPIKQLDIDNTRNVLYTRSERGTLTVYDLGLDGQSMSRVTYVSESSIVSQAIHAARTIDRSNFHEIVHIAAILSTESRYIHLVAVTHSGVRLYFSTNHFDQNYMYQYNPPQRPSTLVLVHVRLPPGFSPSASTNRPMDVHAAHYSRGSTLLCTGQDEGNYSLWCLSPDAFPFQASLMETQVSYPIDNFTWVIAEVKSRSTIDYAVETARGTRQLLPPEPNPPAVVEQHTQSSSKYILLSSQGSYVVTRLRPVDQLRQIMLNNSGPDCPAVENFFRLHKEDQACATCLILICSQDPADLQVSEWATQAFFAFGGDARLRMGLEQTPAANLGPAFGSTTPVVGPGQGQISVVGSPSALSQSMRPAVASTPFGVPQRYDSVYYQDSGEEVIYSGRYRGLSLYFSRIVRLMWENRLTLEVTLQGYGPKQQNVLDLAFERDELSWVLEEVKALRSFMQKHSQLSAVAESFNLTTPGIVQTPYARPDSVIGGRPSSQLQREHEQRMKEEAEFLEREALVALFHLISKTSEVLALLQLLCYHQFHVVTANLLKEQQDQLRLMTLKDLVLNGTDICNILINALINRYIGDNSTTDAISSKLRELCPSLFSRDDAIATKATELLQAAMKAETKSNKEEMLQESLELFQQVNQQLNLPAICQEFHQARFYDGVVDLCLSSAAKQDPSNLALHYYRNGKPPSDMQGMQAFSARYECYQSVTDILDELLVTSTAATASPVPARPGPPPSPDPNLLTREEAERYLENMMKKCLSSEDELFHVALYDWLVDKGLKERLLEISSPFVEPYLQRATQYEPDNLCMMDLLWMFYEKSKNYPAAARILSKLAERRTIDLTLQQRIAYLSRAVMCSKSSSLRTSSASEGEFLYDLEEKLEVARLQLQVLEAITKHHDNQNPQVQDACSQLNSELMDVTKLYGDYADKFELSECKLGIVFSAGHSDLELIQSLWKEILDKEFEMSVAKAPDTRTTIISNKLISQGKLYVSSERYFPIEYLVSYLEKKNCQLDLNPDWVFRSFLDIGIHLMKLHSIYDKLFKAKNPFWQTSQNPFHLLRVIALLLNYFCSKPANVSGLERRQFITLCLDAIAGYKVELEATAGRHQVKQALLAEFAQLQIQLERMLQNP</sequence>
<evidence type="ECO:0000256" key="8">
    <source>
        <dbReference type="ARBA" id="ARBA00022927"/>
    </source>
</evidence>
<dbReference type="InterPro" id="IPR014908">
    <property type="entry name" value="Nucleoporin_Nup133/Nup155_N"/>
</dbReference>
<dbReference type="EMBL" id="JAIZAY010000006">
    <property type="protein sequence ID" value="KAJ8040091.1"/>
    <property type="molecule type" value="Genomic_DNA"/>
</dbReference>
<evidence type="ECO:0000256" key="6">
    <source>
        <dbReference type="ARBA" id="ARBA00022553"/>
    </source>
</evidence>
<evidence type="ECO:0000259" key="19">
    <source>
        <dbReference type="Pfam" id="PF03177"/>
    </source>
</evidence>
<keyword evidence="11" id="KW-0472">Membrane</keyword>
<feature type="domain" description="Nucleoporin Nup133/Nup155-like N-terminal" evidence="20">
    <location>
        <begin position="83"/>
        <end position="514"/>
    </location>
</feature>
<evidence type="ECO:0000256" key="7">
    <source>
        <dbReference type="ARBA" id="ARBA00022816"/>
    </source>
</evidence>
<dbReference type="Gene3D" id="1.25.40.450">
    <property type="entry name" value="Nucleoporin, helical domain, N-terminal subdomain"/>
    <property type="match status" value="1"/>
</dbReference>
<evidence type="ECO:0000256" key="17">
    <source>
        <dbReference type="ARBA" id="ARBA00077084"/>
    </source>
</evidence>
<dbReference type="FunFam" id="1.25.40.440:FF:000001">
    <property type="entry name" value="Nuclear pore complex subunit"/>
    <property type="match status" value="1"/>
</dbReference>
<evidence type="ECO:0000256" key="5">
    <source>
        <dbReference type="ARBA" id="ARBA00022448"/>
    </source>
</evidence>
<keyword evidence="5" id="KW-0813">Transport</keyword>
<dbReference type="Gene3D" id="1.25.40.440">
    <property type="entry name" value="Nucleoporin, helical domain, central subdomain"/>
    <property type="match status" value="1"/>
</dbReference>
<dbReference type="GO" id="GO:0031965">
    <property type="term" value="C:nuclear membrane"/>
    <property type="evidence" value="ECO:0007669"/>
    <property type="project" value="UniProtKB-SubCell"/>
</dbReference>
<dbReference type="InterPro" id="IPR042538">
    <property type="entry name" value="Nucleoporin_Nup155_C_3"/>
</dbReference>
<organism evidence="21 22">
    <name type="scientific">Holothuria leucospilota</name>
    <name type="common">Black long sea cucumber</name>
    <name type="synonym">Mertensiothuria leucospilota</name>
    <dbReference type="NCBI Taxonomy" id="206669"/>
    <lineage>
        <taxon>Eukaryota</taxon>
        <taxon>Metazoa</taxon>
        <taxon>Echinodermata</taxon>
        <taxon>Eleutherozoa</taxon>
        <taxon>Echinozoa</taxon>
        <taxon>Holothuroidea</taxon>
        <taxon>Aspidochirotacea</taxon>
        <taxon>Aspidochirotida</taxon>
        <taxon>Holothuriidae</taxon>
        <taxon>Holothuria</taxon>
    </lineage>
</organism>
<keyword evidence="9" id="KW-0811">Translocation</keyword>
<evidence type="ECO:0000256" key="10">
    <source>
        <dbReference type="ARBA" id="ARBA00023132"/>
    </source>
</evidence>
<dbReference type="PANTHER" id="PTHR10350">
    <property type="entry name" value="NUCLEAR PORE COMPLEX PROTEIN NUP155"/>
    <property type="match status" value="1"/>
</dbReference>
<dbReference type="GO" id="GO:0017056">
    <property type="term" value="F:structural constituent of nuclear pore"/>
    <property type="evidence" value="ECO:0007669"/>
    <property type="project" value="InterPro"/>
</dbReference>
<dbReference type="InterPro" id="IPR007187">
    <property type="entry name" value="Nucleoporin_Nup133/Nup155_C"/>
</dbReference>
<evidence type="ECO:0000256" key="4">
    <source>
        <dbReference type="ARBA" id="ARBA00007373"/>
    </source>
</evidence>
<keyword evidence="6" id="KW-0597">Phosphoprotein</keyword>
<dbReference type="Proteomes" id="UP001152320">
    <property type="component" value="Chromosome 6"/>
</dbReference>
<evidence type="ECO:0000313" key="21">
    <source>
        <dbReference type="EMBL" id="KAJ8040091.1"/>
    </source>
</evidence>